<evidence type="ECO:0008006" key="4">
    <source>
        <dbReference type="Google" id="ProtNLM"/>
    </source>
</evidence>
<dbReference type="SUPFAM" id="SSF53187">
    <property type="entry name" value="Zn-dependent exopeptidases"/>
    <property type="match status" value="1"/>
</dbReference>
<dbReference type="PROSITE" id="PS51257">
    <property type="entry name" value="PROKAR_LIPOPROTEIN"/>
    <property type="match status" value="1"/>
</dbReference>
<protein>
    <recommendedName>
        <fullName evidence="4">PA domain-containing protein</fullName>
    </recommendedName>
</protein>
<reference evidence="2" key="1">
    <citation type="submission" date="2020-09" db="EMBL/GenBank/DDBJ databases">
        <title>Brevundimonas sp. LVF2 isolated from a puddle in Goettingen, Germany.</title>
        <authorList>
            <person name="Friedrich I."/>
            <person name="Klassen A."/>
            <person name="Hannes N."/>
            <person name="Schneider D."/>
            <person name="Hertel R."/>
            <person name="Daniel R."/>
        </authorList>
    </citation>
    <scope>NUCLEOTIDE SEQUENCE</scope>
    <source>
        <strain evidence="2">LVF2</strain>
    </source>
</reference>
<dbReference type="Gene3D" id="3.40.630.10">
    <property type="entry name" value="Zn peptidases"/>
    <property type="match status" value="1"/>
</dbReference>
<gene>
    <name evidence="2" type="ORF">IFJ75_11410</name>
</gene>
<sequence length="446" mass="46303">MDASRRTFLGAVTLGSATLGGAAMTASCATAAPSSGATTSVAGPDAALIEADLNSYVGFGNKRAGGPGDMACGDWLAGEIEKAGYAVERQTFQAPFFEATKAELTLEGSTVPVYPQPIVTPTGPDGVTGPLVRVDVAGHFTGSLQGAIALVDLPFARWSSALPRPVRGPIDAAFAAGAKAVVAITNGPTGKVIALNADGRQPMFPGPVALLAPDKAQPFLAAAFERKQARLVLDGQGGRRDAFNFVGRMDRGKAKWIAVSTPRSGWFGCAAERGGGVAAWLDIARWAPAALADYNLALICNTGHEYEYLGAAEAMKQIAPPVEATRFWLHLGANVAARDWRELPGVLTPLPNVDAQRVLSISPELVPVAQSVFAGQLGYESPVSSAVLSAGELDEVIKAGYAPAAGVFGIHRYHHVEEDDTRCLHLPATVAAADGFRRLLLAVVAA</sequence>
<dbReference type="EMBL" id="CP062222">
    <property type="protein sequence ID" value="QTC93318.1"/>
    <property type="molecule type" value="Genomic_DNA"/>
</dbReference>
<feature type="signal peptide" evidence="1">
    <location>
        <begin position="1"/>
        <end position="31"/>
    </location>
</feature>
<keyword evidence="3" id="KW-1185">Reference proteome</keyword>
<name>A0A975C3S7_9CAUL</name>
<keyword evidence="1" id="KW-0732">Signal</keyword>
<evidence type="ECO:0000313" key="3">
    <source>
        <dbReference type="Proteomes" id="UP000663918"/>
    </source>
</evidence>
<dbReference type="AlphaFoldDB" id="A0A975C3S7"/>
<accession>A0A975C3S7</accession>
<dbReference type="InterPro" id="IPR006311">
    <property type="entry name" value="TAT_signal"/>
</dbReference>
<evidence type="ECO:0000256" key="1">
    <source>
        <dbReference type="SAM" id="SignalP"/>
    </source>
</evidence>
<evidence type="ECO:0000313" key="2">
    <source>
        <dbReference type="EMBL" id="QTC93318.1"/>
    </source>
</evidence>
<dbReference type="Proteomes" id="UP000663918">
    <property type="component" value="Chromosome"/>
</dbReference>
<proteinExistence type="predicted"/>
<dbReference type="KEGG" id="bgoe:IFJ75_11410"/>
<dbReference type="PROSITE" id="PS51318">
    <property type="entry name" value="TAT"/>
    <property type="match status" value="1"/>
</dbReference>
<feature type="chain" id="PRO_5036686183" description="PA domain-containing protein" evidence="1">
    <location>
        <begin position="32"/>
        <end position="446"/>
    </location>
</feature>
<organism evidence="2 3">
    <name type="scientific">Brevundimonas goettingensis</name>
    <dbReference type="NCBI Taxonomy" id="2774190"/>
    <lineage>
        <taxon>Bacteria</taxon>
        <taxon>Pseudomonadati</taxon>
        <taxon>Pseudomonadota</taxon>
        <taxon>Alphaproteobacteria</taxon>
        <taxon>Caulobacterales</taxon>
        <taxon>Caulobacteraceae</taxon>
        <taxon>Brevundimonas</taxon>
    </lineage>
</organism>